<name>A0A1Q9CFC1_SYMMI</name>
<keyword evidence="3" id="KW-1185">Reference proteome</keyword>
<organism evidence="2 3">
    <name type="scientific">Symbiodinium microadriaticum</name>
    <name type="common">Dinoflagellate</name>
    <name type="synonym">Zooxanthella microadriatica</name>
    <dbReference type="NCBI Taxonomy" id="2951"/>
    <lineage>
        <taxon>Eukaryota</taxon>
        <taxon>Sar</taxon>
        <taxon>Alveolata</taxon>
        <taxon>Dinophyceae</taxon>
        <taxon>Suessiales</taxon>
        <taxon>Symbiodiniaceae</taxon>
        <taxon>Symbiodinium</taxon>
    </lineage>
</organism>
<dbReference type="Proteomes" id="UP000186817">
    <property type="component" value="Unassembled WGS sequence"/>
</dbReference>
<feature type="region of interest" description="Disordered" evidence="1">
    <location>
        <begin position="1"/>
        <end position="67"/>
    </location>
</feature>
<dbReference type="OrthoDB" id="417770at2759"/>
<protein>
    <submittedName>
        <fullName evidence="2">Putative mitochondrial protein</fullName>
    </submittedName>
</protein>
<sequence length="616" mass="68868">MVAELSVAAEEDIEDAHQRAQAEASQGQASDPSWAIVMGPLVSASSTGPQPERQPELSADSAGGGGSSLEQGQLTQCLCIVSCEKPGKRARSLRCFHHVRLKLKRNLLGYDPVTPSTSRQRGFTERESRRAKYLRFFLHEHPQGTKSWEEPLINELRKDTRVYEIAGPMCKWELEITRARGTVIKRTRWFTNSRFIAAALSGVCSHTRGKTWRRNVALVNGRVRTTQEYPPKLVMAVLGAFRSQLAEDGEISKSLNAVGAGPVPDVAPVGEEEAEAEWFDRLPANAGAELNPQEVAKARAEELAWVHRQKLYEKEEQKAFKVRLLDISRAHFYRQAKREIYVTLPRDGVVHRSVAERGVPTLLPEWPAIFYNPATECRLLVLHGDDFVVLGDDDAQQHVEKALRTKYDLRVDGSIGVGETKQEFTVLNRLVSFDERSSTVSYEPDPRHAEIIVKDLGLESAKAVKSPNEKLKAEELDRRAKLHPVEPAEASRYRSLVMRAAFLAQDRPDLSETVKCLARKMQAPTEADFSDLKRLQRYLRGAMRVVQKSQRFSDVLTVHADSDFAGCLLTRKSTTGITCFYGKHSIRHRSTLQSTVSLSSGEAEFYALVKGVASGI</sequence>
<gene>
    <name evidence="2" type="ORF">AK812_SmicGene37831</name>
</gene>
<dbReference type="AlphaFoldDB" id="A0A1Q9CFC1"/>
<reference evidence="2 3" key="1">
    <citation type="submission" date="2016-02" db="EMBL/GenBank/DDBJ databases">
        <title>Genome analysis of coral dinoflagellate symbionts highlights evolutionary adaptations to a symbiotic lifestyle.</title>
        <authorList>
            <person name="Aranda M."/>
            <person name="Li Y."/>
            <person name="Liew Y.J."/>
            <person name="Baumgarten S."/>
            <person name="Simakov O."/>
            <person name="Wilson M."/>
            <person name="Piel J."/>
            <person name="Ashoor H."/>
            <person name="Bougouffa S."/>
            <person name="Bajic V.B."/>
            <person name="Ryu T."/>
            <person name="Ravasi T."/>
            <person name="Bayer T."/>
            <person name="Micklem G."/>
            <person name="Kim H."/>
            <person name="Bhak J."/>
            <person name="Lajeunesse T.C."/>
            <person name="Voolstra C.R."/>
        </authorList>
    </citation>
    <scope>NUCLEOTIDE SEQUENCE [LARGE SCALE GENOMIC DNA]</scope>
    <source>
        <strain evidence="2 3">CCMP2467</strain>
    </source>
</reference>
<dbReference type="PANTHER" id="PTHR11439:SF483">
    <property type="entry name" value="PEPTIDE SYNTHASE GLIP-LIKE, PUTATIVE (AFU_ORTHOLOGUE AFUA_3G12920)-RELATED"/>
    <property type="match status" value="1"/>
</dbReference>
<dbReference type="EMBL" id="LSRX01001264">
    <property type="protein sequence ID" value="OLP81620.1"/>
    <property type="molecule type" value="Genomic_DNA"/>
</dbReference>
<evidence type="ECO:0000256" key="1">
    <source>
        <dbReference type="SAM" id="MobiDB-lite"/>
    </source>
</evidence>
<proteinExistence type="predicted"/>
<evidence type="ECO:0000313" key="3">
    <source>
        <dbReference type="Proteomes" id="UP000186817"/>
    </source>
</evidence>
<accession>A0A1Q9CFC1</accession>
<dbReference type="PANTHER" id="PTHR11439">
    <property type="entry name" value="GAG-POL-RELATED RETROTRANSPOSON"/>
    <property type="match status" value="1"/>
</dbReference>
<comment type="caution">
    <text evidence="2">The sequence shown here is derived from an EMBL/GenBank/DDBJ whole genome shotgun (WGS) entry which is preliminary data.</text>
</comment>
<evidence type="ECO:0000313" key="2">
    <source>
        <dbReference type="EMBL" id="OLP81620.1"/>
    </source>
</evidence>